<evidence type="ECO:0000313" key="11">
    <source>
        <dbReference type="Proteomes" id="UP000000577"/>
    </source>
</evidence>
<dbReference type="EnsemblBacteria" id="AAR35232">
    <property type="protein sequence ID" value="AAR35232"/>
    <property type="gene ID" value="GSU1855"/>
</dbReference>
<keyword evidence="5 7" id="KW-0472">Membrane</keyword>
<dbReference type="InterPro" id="IPR003856">
    <property type="entry name" value="LPS_length_determ_N"/>
</dbReference>
<evidence type="ECO:0000256" key="7">
    <source>
        <dbReference type="SAM" id="Phobius"/>
    </source>
</evidence>
<evidence type="ECO:0000256" key="6">
    <source>
        <dbReference type="SAM" id="Coils"/>
    </source>
</evidence>
<proteinExistence type="predicted"/>
<evidence type="ECO:0000256" key="2">
    <source>
        <dbReference type="ARBA" id="ARBA00022475"/>
    </source>
</evidence>
<dbReference type="PATRIC" id="fig|243231.5.peg.1892"/>
<gene>
    <name evidence="10" type="ordered locus">GSU1855</name>
</gene>
<reference evidence="10 11" key="2">
    <citation type="journal article" date="2012" name="BMC Genomics">
        <title>Comparative genomic analysis of Geobacter sulfurreducens KN400, a strain with enhanced capacity for extracellular electron transfer and electricity production.</title>
        <authorList>
            <person name="Butler J.E."/>
            <person name="Young N.D."/>
            <person name="Aklujkar M."/>
            <person name="Lovley D.R."/>
        </authorList>
    </citation>
    <scope>NUCLEOTIDE SEQUENCE [LARGE SCALE GENOMIC DNA]</scope>
    <source>
        <strain evidence="11">ATCC 51573 / DSM 12127 / PCA</strain>
    </source>
</reference>
<dbReference type="EMBL" id="AE017180">
    <property type="protein sequence ID" value="AAR35232.1"/>
    <property type="molecule type" value="Genomic_DNA"/>
</dbReference>
<keyword evidence="3 7" id="KW-0812">Transmembrane</keyword>
<sequence>MANLQNECCNANDSSNNFEAERICILEYLEVVLCGWKLITILTVLAFVLSLVISISLPNVYKATTRILPPQQDSGLLGLMLGQAGSFGGVGPLATDLLGKANPADMYVSIMTSEAISDKIIDKFNLMKVYNEKYRIDAYKVLDNNIDILAGKKDGIITISVEDEDPQRAANIANAYVNELSNLLVQLNSKESAQNRVFYEERLAKAKVDLARSEDNLKQFQTKYKVVSVADQAQAAISNIAQLNAQLIAQEIQLSNLRKQFTEDSLEVKNVKSTINGLRNQISRIESREAGGAIPNMGLIPELGQQYFRLMREFKVQEAIVDLLTKQFESAKLGELKDSYYVQIIQTARVPDKKSKPKRSMIVAMSTVITFGFGILSVIIMHMLSKLPSNELVVWNRIKSRVVKRI</sequence>
<evidence type="ECO:0000259" key="8">
    <source>
        <dbReference type="Pfam" id="PF02706"/>
    </source>
</evidence>
<keyword evidence="4 7" id="KW-1133">Transmembrane helix</keyword>
<dbReference type="AlphaFoldDB" id="Q74C20"/>
<feature type="transmembrane region" description="Helical" evidence="7">
    <location>
        <begin position="38"/>
        <end position="61"/>
    </location>
</feature>
<protein>
    <submittedName>
        <fullName evidence="10">Polysaccharide chain length determinant protein</fullName>
    </submittedName>
</protein>
<dbReference type="RefSeq" id="WP_010942498.1">
    <property type="nucleotide sequence ID" value="NC_002939.5"/>
</dbReference>
<dbReference type="SMR" id="Q74C20"/>
<dbReference type="GO" id="GO:0005886">
    <property type="term" value="C:plasma membrane"/>
    <property type="evidence" value="ECO:0000318"/>
    <property type="project" value="GO_Central"/>
</dbReference>
<keyword evidence="2" id="KW-1003">Cell membrane</keyword>
<accession>Q74C20</accession>
<dbReference type="InterPro" id="IPR050445">
    <property type="entry name" value="Bact_polysacc_biosynth/exp"/>
</dbReference>
<evidence type="ECO:0000259" key="9">
    <source>
        <dbReference type="Pfam" id="PF13807"/>
    </source>
</evidence>
<keyword evidence="11" id="KW-1185">Reference proteome</keyword>
<feature type="domain" description="Tyrosine-protein kinase G-rich" evidence="9">
    <location>
        <begin position="304"/>
        <end position="381"/>
    </location>
</feature>
<evidence type="ECO:0000256" key="5">
    <source>
        <dbReference type="ARBA" id="ARBA00023136"/>
    </source>
</evidence>
<organism evidence="10 11">
    <name type="scientific">Geobacter sulfurreducens (strain ATCC 51573 / DSM 12127 / PCA)</name>
    <dbReference type="NCBI Taxonomy" id="243231"/>
    <lineage>
        <taxon>Bacteria</taxon>
        <taxon>Pseudomonadati</taxon>
        <taxon>Thermodesulfobacteriota</taxon>
        <taxon>Desulfuromonadia</taxon>
        <taxon>Geobacterales</taxon>
        <taxon>Geobacteraceae</taxon>
        <taxon>Geobacter</taxon>
    </lineage>
</organism>
<dbReference type="PANTHER" id="PTHR32309:SF13">
    <property type="entry name" value="FERRIC ENTEROBACTIN TRANSPORT PROTEIN FEPE"/>
    <property type="match status" value="1"/>
</dbReference>
<dbReference type="KEGG" id="gsu:GSU1855"/>
<evidence type="ECO:0000256" key="4">
    <source>
        <dbReference type="ARBA" id="ARBA00022989"/>
    </source>
</evidence>
<dbReference type="eggNOG" id="COG3206">
    <property type="taxonomic scope" value="Bacteria"/>
</dbReference>
<evidence type="ECO:0000256" key="3">
    <source>
        <dbReference type="ARBA" id="ARBA00022692"/>
    </source>
</evidence>
<dbReference type="Pfam" id="PF13807">
    <property type="entry name" value="GNVR"/>
    <property type="match status" value="1"/>
</dbReference>
<name>Q74C20_GEOSL</name>
<evidence type="ECO:0000256" key="1">
    <source>
        <dbReference type="ARBA" id="ARBA00004651"/>
    </source>
</evidence>
<dbReference type="Pfam" id="PF02706">
    <property type="entry name" value="Wzz"/>
    <property type="match status" value="1"/>
</dbReference>
<keyword evidence="6" id="KW-0175">Coiled coil</keyword>
<dbReference type="Proteomes" id="UP000000577">
    <property type="component" value="Chromosome"/>
</dbReference>
<comment type="subcellular location">
    <subcellularLocation>
        <location evidence="1">Cell membrane</location>
        <topology evidence="1">Multi-pass membrane protein</topology>
    </subcellularLocation>
</comment>
<dbReference type="InterPro" id="IPR032807">
    <property type="entry name" value="GNVR"/>
</dbReference>
<dbReference type="OrthoDB" id="8884120at2"/>
<reference evidence="10 11" key="1">
    <citation type="journal article" date="2003" name="Science">
        <title>Genome of Geobacter sulfurreducens: metal reduction in subsurface environments.</title>
        <authorList>
            <person name="Methe B.A."/>
            <person name="Nelson K.E."/>
            <person name="Eisen J.A."/>
            <person name="Paulsen I.T."/>
            <person name="Nelson W."/>
            <person name="Heidelberg J.F."/>
            <person name="Wu D."/>
            <person name="Wu M."/>
            <person name="Ward N."/>
            <person name="Beanan M.J."/>
            <person name="Dodson R.J."/>
            <person name="Madupu R."/>
            <person name="Brinkac L.M."/>
            <person name="Daugherty S.C."/>
            <person name="DeBoy R.T."/>
            <person name="Durkin A.S."/>
            <person name="Gwinn M."/>
            <person name="Kolonay J.F."/>
            <person name="Sullivan S.A."/>
            <person name="Haft D.H."/>
            <person name="Selengut J."/>
            <person name="Davidsen T.M."/>
            <person name="Zafar N."/>
            <person name="White O."/>
            <person name="Tran B."/>
            <person name="Romero C."/>
            <person name="Forberger H.A."/>
            <person name="Weidman J."/>
            <person name="Khouri H."/>
            <person name="Feldblyum T.V."/>
            <person name="Utterback T.R."/>
            <person name="Van Aken S.E."/>
            <person name="Lovley D.R."/>
            <person name="Fraser C.M."/>
        </authorList>
    </citation>
    <scope>NUCLEOTIDE SEQUENCE [LARGE SCALE GENOMIC DNA]</scope>
    <source>
        <strain evidence="11">ATCC 51573 / DSM 12127 / PCA</strain>
    </source>
</reference>
<dbReference type="PANTHER" id="PTHR32309">
    <property type="entry name" value="TYROSINE-PROTEIN KINASE"/>
    <property type="match status" value="1"/>
</dbReference>
<dbReference type="HOGENOM" id="CLU_051175_1_0_7"/>
<feature type="coiled-coil region" evidence="6">
    <location>
        <begin position="196"/>
        <end position="288"/>
    </location>
</feature>
<dbReference type="GO" id="GO:0004713">
    <property type="term" value="F:protein tyrosine kinase activity"/>
    <property type="evidence" value="ECO:0000318"/>
    <property type="project" value="GO_Central"/>
</dbReference>
<dbReference type="STRING" id="243231.GSU1855"/>
<feature type="domain" description="Polysaccharide chain length determinant N-terminal" evidence="8">
    <location>
        <begin position="25"/>
        <end position="123"/>
    </location>
</feature>
<feature type="transmembrane region" description="Helical" evidence="7">
    <location>
        <begin position="362"/>
        <end position="384"/>
    </location>
</feature>
<dbReference type="InParanoid" id="Q74C20"/>
<evidence type="ECO:0000313" key="10">
    <source>
        <dbReference type="EMBL" id="AAR35232.1"/>
    </source>
</evidence>